<dbReference type="InterPro" id="IPR005659">
    <property type="entry name" value="Chemorcpt_Glu_NH3ase_CheD"/>
</dbReference>
<dbReference type="Pfam" id="PF03975">
    <property type="entry name" value="CheD"/>
    <property type="match status" value="1"/>
</dbReference>
<accession>A0ABP6T5H3</accession>
<evidence type="ECO:0000313" key="4">
    <source>
        <dbReference type="EMBL" id="GAA3392222.1"/>
    </source>
</evidence>
<dbReference type="EC" id="3.5.1.44" evidence="3"/>
<evidence type="ECO:0000256" key="3">
    <source>
        <dbReference type="HAMAP-Rule" id="MF_01440"/>
    </source>
</evidence>
<dbReference type="HAMAP" id="MF_01440">
    <property type="entry name" value="CheD"/>
    <property type="match status" value="1"/>
</dbReference>
<dbReference type="InterPro" id="IPR011324">
    <property type="entry name" value="Cytotoxic_necrot_fac-like_cat"/>
</dbReference>
<dbReference type="SUPFAM" id="SSF64438">
    <property type="entry name" value="CNF1/YfiH-like putative cysteine hydrolases"/>
    <property type="match status" value="1"/>
</dbReference>
<evidence type="ECO:0000313" key="5">
    <source>
        <dbReference type="Proteomes" id="UP001501676"/>
    </source>
</evidence>
<dbReference type="RefSeq" id="WP_345730934.1">
    <property type="nucleotide sequence ID" value="NZ_BAAAYN010000036.1"/>
</dbReference>
<keyword evidence="1 3" id="KW-0145">Chemotaxis</keyword>
<proteinExistence type="inferred from homology"/>
<keyword evidence="2 3" id="KW-0378">Hydrolase</keyword>
<sequence length="175" mass="19498">MFEAGDVILHPGDFCFASAGTRIRTLLGSCVSISMWHPRRRIGGMCHYMIPRRRRPADAGHELNGRYADEAIELFLRELSRTRTMPHEYQVKMFGGGNQFPAARRALDIPRQNIEIGLELLEQHGFELTATHLGGTGARHIVFDLSDGGVWMKHTGQTVADQAAAEAEQRAEQSA</sequence>
<dbReference type="CDD" id="cd16352">
    <property type="entry name" value="CheD"/>
    <property type="match status" value="1"/>
</dbReference>
<dbReference type="Gene3D" id="3.30.1330.200">
    <property type="match status" value="1"/>
</dbReference>
<dbReference type="Proteomes" id="UP001501676">
    <property type="component" value="Unassembled WGS sequence"/>
</dbReference>
<comment type="catalytic activity">
    <reaction evidence="3">
        <text>L-glutaminyl-[protein] + H2O = L-glutamyl-[protein] + NH4(+)</text>
        <dbReference type="Rhea" id="RHEA:16441"/>
        <dbReference type="Rhea" id="RHEA-COMP:10207"/>
        <dbReference type="Rhea" id="RHEA-COMP:10208"/>
        <dbReference type="ChEBI" id="CHEBI:15377"/>
        <dbReference type="ChEBI" id="CHEBI:28938"/>
        <dbReference type="ChEBI" id="CHEBI:29973"/>
        <dbReference type="ChEBI" id="CHEBI:30011"/>
        <dbReference type="EC" id="3.5.1.44"/>
    </reaction>
</comment>
<comment type="function">
    <text evidence="3">Probably deamidates glutamine residues to glutamate on methyl-accepting chemotaxis receptors (MCPs), playing an important role in chemotaxis.</text>
</comment>
<gene>
    <name evidence="3 4" type="primary">cheD</name>
    <name evidence="4" type="ORF">GCM10020369_53120</name>
</gene>
<dbReference type="PANTHER" id="PTHR35147">
    <property type="entry name" value="CHEMORECEPTOR GLUTAMINE DEAMIDASE CHED-RELATED"/>
    <property type="match status" value="1"/>
</dbReference>
<evidence type="ECO:0000256" key="2">
    <source>
        <dbReference type="ARBA" id="ARBA00022801"/>
    </source>
</evidence>
<evidence type="ECO:0000256" key="1">
    <source>
        <dbReference type="ARBA" id="ARBA00022500"/>
    </source>
</evidence>
<comment type="similarity">
    <text evidence="3">Belongs to the CheD family.</text>
</comment>
<organism evidence="4 5">
    <name type="scientific">Cryptosporangium minutisporangium</name>
    <dbReference type="NCBI Taxonomy" id="113569"/>
    <lineage>
        <taxon>Bacteria</taxon>
        <taxon>Bacillati</taxon>
        <taxon>Actinomycetota</taxon>
        <taxon>Actinomycetes</taxon>
        <taxon>Cryptosporangiales</taxon>
        <taxon>Cryptosporangiaceae</taxon>
        <taxon>Cryptosporangium</taxon>
    </lineage>
</organism>
<name>A0ABP6T5H3_9ACTN</name>
<protein>
    <recommendedName>
        <fullName evidence="3">Probable chemoreceptor glutamine deamidase CheD</fullName>
        <ecNumber evidence="3">3.5.1.44</ecNumber>
    </recommendedName>
</protein>
<reference evidence="5" key="1">
    <citation type="journal article" date="2019" name="Int. J. Syst. Evol. Microbiol.">
        <title>The Global Catalogue of Microorganisms (GCM) 10K type strain sequencing project: providing services to taxonomists for standard genome sequencing and annotation.</title>
        <authorList>
            <consortium name="The Broad Institute Genomics Platform"/>
            <consortium name="The Broad Institute Genome Sequencing Center for Infectious Disease"/>
            <person name="Wu L."/>
            <person name="Ma J."/>
        </authorList>
    </citation>
    <scope>NUCLEOTIDE SEQUENCE [LARGE SCALE GENOMIC DNA]</scope>
    <source>
        <strain evidence="5">JCM 9458</strain>
    </source>
</reference>
<comment type="caution">
    <text evidence="4">The sequence shown here is derived from an EMBL/GenBank/DDBJ whole genome shotgun (WGS) entry which is preliminary data.</text>
</comment>
<dbReference type="InterPro" id="IPR038592">
    <property type="entry name" value="CheD-like_sf"/>
</dbReference>
<dbReference type="PANTHER" id="PTHR35147:SF3">
    <property type="entry name" value="CHEMORECEPTOR GLUTAMINE DEAMIDASE CHED 1-RELATED"/>
    <property type="match status" value="1"/>
</dbReference>
<keyword evidence="5" id="KW-1185">Reference proteome</keyword>
<dbReference type="EMBL" id="BAAAYN010000036">
    <property type="protein sequence ID" value="GAA3392222.1"/>
    <property type="molecule type" value="Genomic_DNA"/>
</dbReference>